<dbReference type="GO" id="GO:0046316">
    <property type="term" value="F:gluconokinase activity"/>
    <property type="evidence" value="ECO:0007669"/>
    <property type="project" value="UniProtKB-EC"/>
</dbReference>
<comment type="catalytic activity">
    <reaction evidence="15">
        <text>D-gluconate + ATP = 6-phospho-D-gluconate + ADP + H(+)</text>
        <dbReference type="Rhea" id="RHEA:19433"/>
        <dbReference type="ChEBI" id="CHEBI:15378"/>
        <dbReference type="ChEBI" id="CHEBI:18391"/>
        <dbReference type="ChEBI" id="CHEBI:30616"/>
        <dbReference type="ChEBI" id="CHEBI:58759"/>
        <dbReference type="ChEBI" id="CHEBI:456216"/>
        <dbReference type="EC" id="2.7.1.12"/>
    </reaction>
</comment>
<comment type="caution">
    <text evidence="18">The sequence shown here is derived from an EMBL/GenBank/DDBJ whole genome shotgun (WGS) entry which is preliminary data.</text>
</comment>
<feature type="compositionally biased region" description="Basic residues" evidence="17">
    <location>
        <begin position="50"/>
        <end position="59"/>
    </location>
</feature>
<comment type="cofactor">
    <cofactor evidence="16">
        <name>NH4(+)</name>
        <dbReference type="ChEBI" id="CHEBI:28938"/>
    </cofactor>
    <cofactor evidence="16">
        <name>K(+)</name>
        <dbReference type="ChEBI" id="CHEBI:29103"/>
    </cofactor>
    <text evidence="16">A monovalent cation. Ammonium or potassium.</text>
</comment>
<comment type="cofactor">
    <cofactor evidence="2">
        <name>K(+)</name>
        <dbReference type="ChEBI" id="CHEBI:29103"/>
    </cofactor>
</comment>
<reference evidence="18" key="2">
    <citation type="submission" date="2021-09" db="EMBL/GenBank/DDBJ databases">
        <authorList>
            <person name="Gilroy R."/>
        </authorList>
    </citation>
    <scope>NUCLEOTIDE SEQUENCE</scope>
    <source>
        <strain evidence="18">578</strain>
    </source>
</reference>
<dbReference type="InterPro" id="IPR043129">
    <property type="entry name" value="ATPase_NBD"/>
</dbReference>
<dbReference type="Pfam" id="PF13671">
    <property type="entry name" value="AAA_33"/>
    <property type="match status" value="1"/>
</dbReference>
<feature type="active site" description="Proton acceptor" evidence="16">
    <location>
        <position position="369"/>
    </location>
</feature>
<feature type="compositionally biased region" description="Polar residues" evidence="17">
    <location>
        <begin position="19"/>
        <end position="32"/>
    </location>
</feature>
<evidence type="ECO:0000256" key="5">
    <source>
        <dbReference type="ARBA" id="ARBA00005225"/>
    </source>
</evidence>
<comment type="function">
    <text evidence="16">Catalyzes the phosphorylation of pantothenate (Pan), the first step in CoA biosynthesis.</text>
</comment>
<dbReference type="Gene3D" id="3.40.50.300">
    <property type="entry name" value="P-loop containing nucleotide triphosphate hydrolases"/>
    <property type="match status" value="1"/>
</dbReference>
<evidence type="ECO:0000256" key="2">
    <source>
        <dbReference type="ARBA" id="ARBA00001958"/>
    </source>
</evidence>
<evidence type="ECO:0000256" key="3">
    <source>
        <dbReference type="ARBA" id="ARBA00004496"/>
    </source>
</evidence>
<keyword evidence="9 16" id="KW-0547">Nucleotide-binding</keyword>
<evidence type="ECO:0000256" key="1">
    <source>
        <dbReference type="ARBA" id="ARBA00001206"/>
    </source>
</evidence>
<dbReference type="NCBIfam" id="TIGR01313">
    <property type="entry name" value="therm_gnt_kin"/>
    <property type="match status" value="1"/>
</dbReference>
<feature type="binding site" evidence="16">
    <location>
        <position position="390"/>
    </location>
    <ligand>
        <name>K(+)</name>
        <dbReference type="ChEBI" id="CHEBI:29103"/>
    </ligand>
</feature>
<sequence>MTTRTEQRTEQRTASEQRSSQQHNSEHTNSSHRNTHHATERYAEHYSPSRPHRRPRMKRAPHRILRSWEHEPLQIVVMGVSGSGKSHTARNLAEQLGFEFVEGDELHPQANIEKMASGTPLTDEDRWPWLDSINHIMQENAEKGVGTVISCSALKKAYRRRLENNMFDGEVVFIQLAAPREVVAYRMSRRHGHFMPAELLDSQYDTLEPLEAQENGFAVQVTLPPRRVQESIRTRLELGVDSDGFADYTQDEQDCAFLTLDIGNTTVEASLVRDGDVFYRDRLDTADLLAAEENHTSIRELSAFMKDVVAGTPIYATVISSVVPRLSLSALRASQYIPAHLATPVVVDPELSRVYGVSIPVDPRPIGHDLLADCVAAVPQSKKQPVIIVDMGTATKFLVLVDGVFVGASIAPGMRMMADSLTAGTAQLPQISLDELSAAISYDTESCMRSGVYFGAVGAIRETVARISDELASPDFARTFTQNFPEVTLNSEVLAKAPLVVGCGGYHHRVENFKLFGTTTSTLVHQGLETIGVSTLTWLYCSTPSENH</sequence>
<evidence type="ECO:0000256" key="7">
    <source>
        <dbReference type="ARBA" id="ARBA00022490"/>
    </source>
</evidence>
<dbReference type="Gene3D" id="3.30.420.40">
    <property type="match status" value="2"/>
</dbReference>
<keyword evidence="8 16" id="KW-0808">Transferase</keyword>
<dbReference type="GO" id="GO:0019521">
    <property type="term" value="P:D-gluconate metabolic process"/>
    <property type="evidence" value="ECO:0007669"/>
    <property type="project" value="UniProtKB-KW"/>
</dbReference>
<keyword evidence="16" id="KW-0479">Metal-binding</keyword>
<dbReference type="HAMAP" id="MF_01274">
    <property type="entry name" value="Pantothen_kinase_3"/>
    <property type="match status" value="1"/>
</dbReference>
<evidence type="ECO:0000256" key="15">
    <source>
        <dbReference type="ARBA" id="ARBA00048090"/>
    </source>
</evidence>
<evidence type="ECO:0000256" key="6">
    <source>
        <dbReference type="ARBA" id="ARBA00008420"/>
    </source>
</evidence>
<dbReference type="InterPro" id="IPR006001">
    <property type="entry name" value="Therm_gnt_kin"/>
</dbReference>
<comment type="pathway">
    <text evidence="5 16">Cofactor biosynthesis; coenzyme A biosynthesis; CoA from (R)-pantothenate: step 1/5.</text>
</comment>
<evidence type="ECO:0000256" key="13">
    <source>
        <dbReference type="ARBA" id="ARBA00022993"/>
    </source>
</evidence>
<name>A0A921FUI6_9BIFI</name>
<dbReference type="FunFam" id="3.40.50.300:FF:000522">
    <property type="entry name" value="Gluconokinase"/>
    <property type="match status" value="1"/>
</dbReference>
<dbReference type="GO" id="GO:0005524">
    <property type="term" value="F:ATP binding"/>
    <property type="evidence" value="ECO:0007669"/>
    <property type="project" value="UniProtKB-UniRule"/>
</dbReference>
<protein>
    <recommendedName>
        <fullName evidence="16">Type III pantothenate kinase</fullName>
        <ecNumber evidence="16">2.7.1.33</ecNumber>
    </recommendedName>
    <alternativeName>
        <fullName evidence="16">PanK-III</fullName>
    </alternativeName>
    <alternativeName>
        <fullName evidence="16">Pantothenic acid kinase</fullName>
    </alternativeName>
</protein>
<dbReference type="EMBL" id="DYWK01000002">
    <property type="protein sequence ID" value="HJF17727.1"/>
    <property type="molecule type" value="Genomic_DNA"/>
</dbReference>
<comment type="pathway">
    <text evidence="4">Carbohydrate acid metabolism.</text>
</comment>
<gene>
    <name evidence="16" type="primary">coaX</name>
    <name evidence="18" type="ORF">K8U78_00910</name>
</gene>
<evidence type="ECO:0000256" key="4">
    <source>
        <dbReference type="ARBA" id="ARBA00004761"/>
    </source>
</evidence>
<dbReference type="InterPro" id="IPR027417">
    <property type="entry name" value="P-loop_NTPase"/>
</dbReference>
<dbReference type="EC" id="2.7.1.33" evidence="16"/>
<keyword evidence="12 16" id="KW-0630">Potassium</keyword>
<dbReference type="PANTHER" id="PTHR43442:SF3">
    <property type="entry name" value="GLUCONOKINASE-RELATED"/>
    <property type="match status" value="1"/>
</dbReference>
<evidence type="ECO:0000256" key="10">
    <source>
        <dbReference type="ARBA" id="ARBA00022777"/>
    </source>
</evidence>
<evidence type="ECO:0000256" key="17">
    <source>
        <dbReference type="SAM" id="MobiDB-lite"/>
    </source>
</evidence>
<keyword evidence="13 16" id="KW-0173">Coenzyme A biosynthesis</keyword>
<evidence type="ECO:0000313" key="19">
    <source>
        <dbReference type="Proteomes" id="UP000715651"/>
    </source>
</evidence>
<accession>A0A921FUI6</accession>
<dbReference type="Pfam" id="PF03309">
    <property type="entry name" value="Pan_kinase"/>
    <property type="match status" value="1"/>
</dbReference>
<dbReference type="AlphaFoldDB" id="A0A921FUI6"/>
<dbReference type="Proteomes" id="UP000715651">
    <property type="component" value="Unassembled WGS sequence"/>
</dbReference>
<proteinExistence type="inferred from homology"/>
<dbReference type="GO" id="GO:0046872">
    <property type="term" value="F:metal ion binding"/>
    <property type="evidence" value="ECO:0007669"/>
    <property type="project" value="UniProtKB-KW"/>
</dbReference>
<keyword evidence="14" id="KW-0311">Gluconate utilization</keyword>
<dbReference type="CDD" id="cd02021">
    <property type="entry name" value="GntK"/>
    <property type="match status" value="1"/>
</dbReference>
<dbReference type="CDD" id="cd24015">
    <property type="entry name" value="ASKHA_NBD_PanK-III"/>
    <property type="match status" value="1"/>
</dbReference>
<dbReference type="GO" id="GO:0015937">
    <property type="term" value="P:coenzyme A biosynthetic process"/>
    <property type="evidence" value="ECO:0007669"/>
    <property type="project" value="UniProtKB-UniRule"/>
</dbReference>
<evidence type="ECO:0000313" key="18">
    <source>
        <dbReference type="EMBL" id="HJF17727.1"/>
    </source>
</evidence>
<comment type="caution">
    <text evidence="16">Lacks conserved residue(s) required for the propagation of feature annotation.</text>
</comment>
<dbReference type="GO" id="GO:0005737">
    <property type="term" value="C:cytoplasm"/>
    <property type="evidence" value="ECO:0007669"/>
    <property type="project" value="UniProtKB-SubCell"/>
</dbReference>
<reference evidence="18" key="1">
    <citation type="journal article" date="2021" name="PeerJ">
        <title>Extensive microbial diversity within the chicken gut microbiome revealed by metagenomics and culture.</title>
        <authorList>
            <person name="Gilroy R."/>
            <person name="Ravi A."/>
            <person name="Getino M."/>
            <person name="Pursley I."/>
            <person name="Horton D.L."/>
            <person name="Alikhan N.F."/>
            <person name="Baker D."/>
            <person name="Gharbi K."/>
            <person name="Hall N."/>
            <person name="Watson M."/>
            <person name="Adriaenssens E.M."/>
            <person name="Foster-Nyarko E."/>
            <person name="Jarju S."/>
            <person name="Secka A."/>
            <person name="Antonio M."/>
            <person name="Oren A."/>
            <person name="Chaudhuri R.R."/>
            <person name="La Ragione R."/>
            <person name="Hildebrand F."/>
            <person name="Pallen M.J."/>
        </authorList>
    </citation>
    <scope>NUCLEOTIDE SEQUENCE</scope>
    <source>
        <strain evidence="18">578</strain>
    </source>
</reference>
<evidence type="ECO:0000256" key="8">
    <source>
        <dbReference type="ARBA" id="ARBA00022679"/>
    </source>
</evidence>
<dbReference type="PANTHER" id="PTHR43442">
    <property type="entry name" value="GLUCONOKINASE-RELATED"/>
    <property type="match status" value="1"/>
</dbReference>
<dbReference type="SUPFAM" id="SSF52540">
    <property type="entry name" value="P-loop containing nucleoside triphosphate hydrolases"/>
    <property type="match status" value="1"/>
</dbReference>
<evidence type="ECO:0000256" key="12">
    <source>
        <dbReference type="ARBA" id="ARBA00022958"/>
    </source>
</evidence>
<keyword evidence="11 16" id="KW-0067">ATP-binding</keyword>
<comment type="similarity">
    <text evidence="16">Belongs to the type III pantothenate kinase family.</text>
</comment>
<dbReference type="GO" id="GO:0004594">
    <property type="term" value="F:pantothenate kinase activity"/>
    <property type="evidence" value="ECO:0007669"/>
    <property type="project" value="UniProtKB-UniRule"/>
</dbReference>
<dbReference type="InterPro" id="IPR004619">
    <property type="entry name" value="Type_III_PanK"/>
</dbReference>
<organism evidence="18 19">
    <name type="scientific">Aeriscardovia aeriphila</name>
    <dbReference type="NCBI Taxonomy" id="218139"/>
    <lineage>
        <taxon>Bacteria</taxon>
        <taxon>Bacillati</taxon>
        <taxon>Actinomycetota</taxon>
        <taxon>Actinomycetes</taxon>
        <taxon>Bifidobacteriales</taxon>
        <taxon>Bifidobacteriaceae</taxon>
        <taxon>Aeriscardovia</taxon>
    </lineage>
</organism>
<comment type="subcellular location">
    <subcellularLocation>
        <location evidence="3 16">Cytoplasm</location>
    </subcellularLocation>
</comment>
<comment type="catalytic activity">
    <reaction evidence="1 16">
        <text>(R)-pantothenate + ATP = (R)-4'-phosphopantothenate + ADP + H(+)</text>
        <dbReference type="Rhea" id="RHEA:16373"/>
        <dbReference type="ChEBI" id="CHEBI:10986"/>
        <dbReference type="ChEBI" id="CHEBI:15378"/>
        <dbReference type="ChEBI" id="CHEBI:29032"/>
        <dbReference type="ChEBI" id="CHEBI:30616"/>
        <dbReference type="ChEBI" id="CHEBI:456216"/>
        <dbReference type="EC" id="2.7.1.33"/>
    </reaction>
</comment>
<keyword evidence="7 16" id="KW-0963">Cytoplasm</keyword>
<dbReference type="SUPFAM" id="SSF53067">
    <property type="entry name" value="Actin-like ATPase domain"/>
    <property type="match status" value="2"/>
</dbReference>
<feature type="binding site" evidence="16">
    <location>
        <position position="444"/>
    </location>
    <ligand>
        <name>substrate</name>
    </ligand>
</feature>
<evidence type="ECO:0000256" key="16">
    <source>
        <dbReference type="HAMAP-Rule" id="MF_01274"/>
    </source>
</evidence>
<feature type="binding site" evidence="16">
    <location>
        <position position="393"/>
    </location>
    <ligand>
        <name>ATP</name>
        <dbReference type="ChEBI" id="CHEBI:30616"/>
    </ligand>
</feature>
<comment type="subunit">
    <text evidence="16">Homodimer.</text>
</comment>
<evidence type="ECO:0000256" key="9">
    <source>
        <dbReference type="ARBA" id="ARBA00022741"/>
    </source>
</evidence>
<feature type="binding site" evidence="16">
    <location>
        <begin position="261"/>
        <end position="268"/>
    </location>
    <ligand>
        <name>ATP</name>
        <dbReference type="ChEBI" id="CHEBI:30616"/>
    </ligand>
</feature>
<dbReference type="NCBIfam" id="TIGR00671">
    <property type="entry name" value="baf"/>
    <property type="match status" value="1"/>
</dbReference>
<feature type="binding site" evidence="16">
    <location>
        <begin position="367"/>
        <end position="370"/>
    </location>
    <ligand>
        <name>substrate</name>
    </ligand>
</feature>
<evidence type="ECO:0000256" key="14">
    <source>
        <dbReference type="ARBA" id="ARBA00023064"/>
    </source>
</evidence>
<comment type="similarity">
    <text evidence="6">Belongs to the gluconokinase GntK/GntV family.</text>
</comment>
<feature type="compositionally biased region" description="Basic and acidic residues" evidence="17">
    <location>
        <begin position="1"/>
        <end position="15"/>
    </location>
</feature>
<keyword evidence="10 16" id="KW-0418">Kinase</keyword>
<feature type="region of interest" description="Disordered" evidence="17">
    <location>
        <begin position="1"/>
        <end position="59"/>
    </location>
</feature>
<evidence type="ECO:0000256" key="11">
    <source>
        <dbReference type="ARBA" id="ARBA00022840"/>
    </source>
</evidence>